<keyword evidence="9 12" id="KW-0694">RNA-binding</keyword>
<comment type="catalytic activity">
    <reaction evidence="12">
        <text>a tRNA with a 3' CCA end + 2 CTP + ATP = a tRNA with a 3' CCACCA end + 3 diphosphate</text>
        <dbReference type="Rhea" id="RHEA:76235"/>
        <dbReference type="Rhea" id="RHEA-COMP:10468"/>
        <dbReference type="Rhea" id="RHEA-COMP:18655"/>
        <dbReference type="ChEBI" id="CHEBI:30616"/>
        <dbReference type="ChEBI" id="CHEBI:33019"/>
        <dbReference type="ChEBI" id="CHEBI:37563"/>
        <dbReference type="ChEBI" id="CHEBI:83071"/>
        <dbReference type="ChEBI" id="CHEBI:195187"/>
    </reaction>
</comment>
<comment type="catalytic activity">
    <reaction evidence="11">
        <text>L-tyrosyl-[protein] + ATP = O-(5'-adenylyl)-L-tyrosyl-[protein] + diphosphate</text>
        <dbReference type="Rhea" id="RHEA:54288"/>
        <dbReference type="Rhea" id="RHEA-COMP:10136"/>
        <dbReference type="Rhea" id="RHEA-COMP:13846"/>
        <dbReference type="ChEBI" id="CHEBI:30616"/>
        <dbReference type="ChEBI" id="CHEBI:33019"/>
        <dbReference type="ChEBI" id="CHEBI:46858"/>
        <dbReference type="ChEBI" id="CHEBI:83624"/>
        <dbReference type="EC" id="2.7.7.108"/>
    </reaction>
</comment>
<dbReference type="GO" id="GO:0005524">
    <property type="term" value="F:ATP binding"/>
    <property type="evidence" value="ECO:0007669"/>
    <property type="project" value="UniProtKB-UniRule"/>
</dbReference>
<evidence type="ECO:0000256" key="3">
    <source>
        <dbReference type="ARBA" id="ARBA00022695"/>
    </source>
</evidence>
<comment type="catalytic activity">
    <reaction evidence="12">
        <text>a tRNA precursor + 2 CTP + ATP = a tRNA with a 3' CCA end + 3 diphosphate</text>
        <dbReference type="Rhea" id="RHEA:14433"/>
        <dbReference type="Rhea" id="RHEA-COMP:10465"/>
        <dbReference type="Rhea" id="RHEA-COMP:10468"/>
        <dbReference type="ChEBI" id="CHEBI:30616"/>
        <dbReference type="ChEBI" id="CHEBI:33019"/>
        <dbReference type="ChEBI" id="CHEBI:37563"/>
        <dbReference type="ChEBI" id="CHEBI:74896"/>
        <dbReference type="ChEBI" id="CHEBI:83071"/>
        <dbReference type="EC" id="2.7.7.72"/>
    </reaction>
</comment>
<evidence type="ECO:0000313" key="16">
    <source>
        <dbReference type="EMBL" id="PWB86311.1"/>
    </source>
</evidence>
<dbReference type="GO" id="GO:0160016">
    <property type="term" value="F:CCACCA tRNA nucleotidyltransferase activity"/>
    <property type="evidence" value="ECO:0007669"/>
    <property type="project" value="RHEA"/>
</dbReference>
<feature type="domain" description="tRNA nucleotidyltransferase substrate binding" evidence="14">
    <location>
        <begin position="153"/>
        <end position="264"/>
    </location>
</feature>
<feature type="binding site" evidence="12">
    <location>
        <position position="63"/>
    </location>
    <ligand>
        <name>Mg(2+)</name>
        <dbReference type="ChEBI" id="CHEBI:18420"/>
    </ligand>
</feature>
<dbReference type="InterPro" id="IPR002934">
    <property type="entry name" value="Polymerase_NTP_transf_dom"/>
</dbReference>
<evidence type="ECO:0000256" key="5">
    <source>
        <dbReference type="ARBA" id="ARBA00022741"/>
    </source>
</evidence>
<keyword evidence="2 12" id="KW-0819">tRNA processing</keyword>
<evidence type="ECO:0000259" key="14">
    <source>
        <dbReference type="Pfam" id="PF09249"/>
    </source>
</evidence>
<feature type="binding site" evidence="12">
    <location>
        <position position="49"/>
    </location>
    <ligand>
        <name>CTP</name>
        <dbReference type="ChEBI" id="CHEBI:37563"/>
    </ligand>
</feature>
<evidence type="ECO:0000256" key="1">
    <source>
        <dbReference type="ARBA" id="ARBA00022679"/>
    </source>
</evidence>
<keyword evidence="1 12" id="KW-0808">Transferase</keyword>
<name>A0A2U1S8F7_9EURY</name>
<dbReference type="GO" id="GO:0000049">
    <property type="term" value="F:tRNA binding"/>
    <property type="evidence" value="ECO:0007669"/>
    <property type="project" value="UniProtKB-UniRule"/>
</dbReference>
<dbReference type="Proteomes" id="UP000245577">
    <property type="component" value="Unassembled WGS sequence"/>
</dbReference>
<sequence>MDYTSILNKLRPTEQEKTKIKEISHKIIDFLNDYCKKESINANTVLVGSVAKGTYLQGKSDIDIFITFPLETSMDYLKEMGLKLGYLCNEKFNGVASEHYASHPYLTSEIEGFEIDFVPCYQIEDGSQLKSAVDRTVLHTNFIKANLKESQKDDVLLLKRFMDMTGTYGSEFKVGGFAGYLCELLIVKYGDFETTLKEASKWRYGTVIDLMDYKTSKLFNDPLIAIDPTDKNRNVAAALRLDKMAEFIQSARNYLNSNIKEEYFNPINKNTNKENLLNQIKDNESEFIVVKFNIPEIPLDTLHPQLKKTVESLSEKLADEEFNVFASDYWTDEEKVAVFIFEMASSTLNKIKINKGPKVFIERGCKQFIDAHGLENCYIKDDFLVMNVEREFTSAVSYIKHVFTSENIALIKIGKNLKDSLLDSYSFINLEDISSDSSEFWSFIDDFLNPGQYIKR</sequence>
<dbReference type="Pfam" id="PF21133">
    <property type="entry name" value="CAA_C"/>
    <property type="match status" value="1"/>
</dbReference>
<feature type="domain" description="Polymerase nucleotidyl transferase" evidence="13">
    <location>
        <begin position="31"/>
        <end position="139"/>
    </location>
</feature>
<evidence type="ECO:0000256" key="10">
    <source>
        <dbReference type="ARBA" id="ARBA00047518"/>
    </source>
</evidence>
<dbReference type="InterPro" id="IPR006116">
    <property type="entry name" value="NT_2-5OAS_ClassI-CCAase"/>
</dbReference>
<dbReference type="InterPro" id="IPR043519">
    <property type="entry name" value="NT_sf"/>
</dbReference>
<dbReference type="GO" id="GO:0004810">
    <property type="term" value="F:CCA tRNA nucleotidyltransferase activity"/>
    <property type="evidence" value="ECO:0007669"/>
    <property type="project" value="UniProtKB-UniRule"/>
</dbReference>
<evidence type="ECO:0000256" key="11">
    <source>
        <dbReference type="ARBA" id="ARBA00048696"/>
    </source>
</evidence>
<evidence type="ECO:0000259" key="13">
    <source>
        <dbReference type="Pfam" id="PF01909"/>
    </source>
</evidence>
<keyword evidence="5 12" id="KW-0547">Nucleotide-binding</keyword>
<keyword evidence="4 12" id="KW-0479">Metal-binding</keyword>
<dbReference type="GO" id="GO:0001680">
    <property type="term" value="P:tRNA 3'-terminal CCA addition"/>
    <property type="evidence" value="ECO:0007669"/>
    <property type="project" value="UniProtKB-UniRule"/>
</dbReference>
<dbReference type="Pfam" id="PF01909">
    <property type="entry name" value="NTP_transf_2"/>
    <property type="match status" value="1"/>
</dbReference>
<dbReference type="InterPro" id="IPR042090">
    <property type="entry name" value="CCA_tRNA_nucleotrans_2"/>
</dbReference>
<gene>
    <name evidence="12" type="primary">cca</name>
    <name evidence="16" type="ORF">MBBWO_11660</name>
</gene>
<reference evidence="16 17" key="1">
    <citation type="submission" date="2017-03" db="EMBL/GenBank/DDBJ databases">
        <title>Genome sequence of Methanobrevibacter wosei.</title>
        <authorList>
            <person name="Poehlein A."/>
            <person name="Seedorf H."/>
            <person name="Daniel R."/>
        </authorList>
    </citation>
    <scope>NUCLEOTIDE SEQUENCE [LARGE SCALE GENOMIC DNA]</scope>
    <source>
        <strain evidence="16 17">DSM 11979</strain>
    </source>
</reference>
<dbReference type="PANTHER" id="PTHR39643">
    <property type="entry name" value="CCA-ADDING ENZYME"/>
    <property type="match status" value="1"/>
</dbReference>
<dbReference type="Gene3D" id="3.30.70.590">
    <property type="entry name" value="Poly(A) polymerase predicted RNA binding domain"/>
    <property type="match status" value="1"/>
</dbReference>
<evidence type="ECO:0000256" key="8">
    <source>
        <dbReference type="ARBA" id="ARBA00022842"/>
    </source>
</evidence>
<dbReference type="RefSeq" id="WP_116669937.1">
    <property type="nucleotide sequence ID" value="NZ_MZGU01000004.1"/>
</dbReference>
<evidence type="ECO:0000256" key="6">
    <source>
        <dbReference type="ARBA" id="ARBA00022800"/>
    </source>
</evidence>
<organism evidence="16 17">
    <name type="scientific">Methanobrevibacter woesei</name>
    <dbReference type="NCBI Taxonomy" id="190976"/>
    <lineage>
        <taxon>Archaea</taxon>
        <taxon>Methanobacteriati</taxon>
        <taxon>Methanobacteriota</taxon>
        <taxon>Methanomada group</taxon>
        <taxon>Methanobacteria</taxon>
        <taxon>Methanobacteriales</taxon>
        <taxon>Methanobacteriaceae</taxon>
        <taxon>Methanobrevibacter</taxon>
    </lineage>
</organism>
<comment type="similarity">
    <text evidence="12">Belongs to the tRNA nucleotidyltransferase/poly(A) polymerase family. Archaeal CCA-adding enzyme subfamily.</text>
</comment>
<keyword evidence="3 12" id="KW-0548">Nucleotidyltransferase</keyword>
<dbReference type="HAMAP" id="MF_01264">
    <property type="entry name" value="CCA_arch"/>
    <property type="match status" value="1"/>
</dbReference>
<dbReference type="Pfam" id="PF09249">
    <property type="entry name" value="tRNA_NucTransf2"/>
    <property type="match status" value="1"/>
</dbReference>
<dbReference type="OrthoDB" id="7378at2157"/>
<feature type="binding site" evidence="12">
    <location>
        <position position="159"/>
    </location>
    <ligand>
        <name>ATP</name>
        <dbReference type="ChEBI" id="CHEBI:30616"/>
    </ligand>
</feature>
<evidence type="ECO:0000256" key="7">
    <source>
        <dbReference type="ARBA" id="ARBA00022840"/>
    </source>
</evidence>
<evidence type="ECO:0000259" key="15">
    <source>
        <dbReference type="Pfam" id="PF21133"/>
    </source>
</evidence>
<dbReference type="NCBIfam" id="TIGR03671">
    <property type="entry name" value="cca_archaeal"/>
    <property type="match status" value="1"/>
</dbReference>
<dbReference type="PROSITE" id="PS50152">
    <property type="entry name" value="25A_SYNTH_3"/>
    <property type="match status" value="1"/>
</dbReference>
<dbReference type="SUPFAM" id="SSF81301">
    <property type="entry name" value="Nucleotidyltransferase"/>
    <property type="match status" value="1"/>
</dbReference>
<keyword evidence="17" id="KW-1185">Reference proteome</keyword>
<feature type="binding site" evidence="12">
    <location>
        <position position="49"/>
    </location>
    <ligand>
        <name>ATP</name>
        <dbReference type="ChEBI" id="CHEBI:30616"/>
    </ligand>
</feature>
<dbReference type="PIRSF" id="PIRSF005335">
    <property type="entry name" value="CCA_arch"/>
    <property type="match status" value="1"/>
</dbReference>
<feature type="binding site" evidence="12">
    <location>
        <position position="139"/>
    </location>
    <ligand>
        <name>ATP</name>
        <dbReference type="ChEBI" id="CHEBI:30616"/>
    </ligand>
</feature>
<protein>
    <recommendedName>
        <fullName evidence="12">CCA-adding enzyme</fullName>
        <ecNumber evidence="12">2.7.7.72</ecNumber>
    </recommendedName>
    <alternativeName>
        <fullName evidence="12">CCA tRNA nucleotidyltransferase</fullName>
    </alternativeName>
    <alternativeName>
        <fullName evidence="12">tRNA CCA-pyrophosphorylase</fullName>
    </alternativeName>
    <alternativeName>
        <fullName evidence="12">tRNA adenylyl-/cytidylyl- transferase</fullName>
    </alternativeName>
    <alternativeName>
        <fullName evidence="12">tRNA nucleotidyltransferase</fullName>
    </alternativeName>
    <alternativeName>
        <fullName evidence="12">tRNA-NT</fullName>
    </alternativeName>
</protein>
<feature type="binding site" evidence="12">
    <location>
        <position position="61"/>
    </location>
    <ligand>
        <name>Mg(2+)</name>
        <dbReference type="ChEBI" id="CHEBI:18420"/>
    </ligand>
</feature>
<feature type="domain" description="CCA-adding enzyme C-terminal" evidence="15">
    <location>
        <begin position="287"/>
        <end position="426"/>
    </location>
</feature>
<feature type="binding site" evidence="12">
    <location>
        <position position="168"/>
    </location>
    <ligand>
        <name>ATP</name>
        <dbReference type="ChEBI" id="CHEBI:30616"/>
    </ligand>
</feature>
<dbReference type="InterPro" id="IPR015329">
    <property type="entry name" value="tRNA_NucTransf2"/>
</dbReference>
<dbReference type="InterPro" id="IPR011068">
    <property type="entry name" value="NuclTrfase_I-like_C"/>
</dbReference>
<dbReference type="AlphaFoldDB" id="A0A2U1S8F7"/>
<keyword evidence="7 12" id="KW-0067">ATP-binding</keyword>
<dbReference type="Gene3D" id="3.30.460.10">
    <property type="entry name" value="Beta Polymerase, domain 2"/>
    <property type="match status" value="1"/>
</dbReference>
<feature type="binding site" evidence="12">
    <location>
        <position position="52"/>
    </location>
    <ligand>
        <name>ATP</name>
        <dbReference type="ChEBI" id="CHEBI:30616"/>
    </ligand>
</feature>
<feature type="binding site" evidence="12">
    <location>
        <position position="139"/>
    </location>
    <ligand>
        <name>CTP</name>
        <dbReference type="ChEBI" id="CHEBI:37563"/>
    </ligand>
</feature>
<comment type="subunit">
    <text evidence="12">Homodimer.</text>
</comment>
<evidence type="ECO:0000256" key="12">
    <source>
        <dbReference type="HAMAP-Rule" id="MF_01264"/>
    </source>
</evidence>
<accession>A0A2U1S8F7</accession>
<evidence type="ECO:0000256" key="9">
    <source>
        <dbReference type="ARBA" id="ARBA00022884"/>
    </source>
</evidence>
<comment type="miscellaneous">
    <text evidence="12">A single active site specifically recognizes both ATP and CTP and is responsible for their addition.</text>
</comment>
<comment type="caution">
    <text evidence="16">The sequence shown here is derived from an EMBL/GenBank/DDBJ whole genome shotgun (WGS) entry which is preliminary data.</text>
</comment>
<dbReference type="SUPFAM" id="SSF81631">
    <property type="entry name" value="PAP/OAS1 substrate-binding domain"/>
    <property type="match status" value="1"/>
</dbReference>
<feature type="binding site" evidence="12">
    <location>
        <position position="168"/>
    </location>
    <ligand>
        <name>CTP</name>
        <dbReference type="ChEBI" id="CHEBI:37563"/>
    </ligand>
</feature>
<evidence type="ECO:0000256" key="4">
    <source>
        <dbReference type="ARBA" id="ARBA00022723"/>
    </source>
</evidence>
<dbReference type="GO" id="GO:0042245">
    <property type="term" value="P:RNA repair"/>
    <property type="evidence" value="ECO:0007669"/>
    <property type="project" value="UniProtKB-KW"/>
</dbReference>
<evidence type="ECO:0000313" key="17">
    <source>
        <dbReference type="Proteomes" id="UP000245577"/>
    </source>
</evidence>
<dbReference type="InterPro" id="IPR008229">
    <property type="entry name" value="CCA-adding_arc"/>
</dbReference>
<dbReference type="EC" id="2.7.7.72" evidence="12"/>
<keyword evidence="6 12" id="KW-0692">RNA repair</keyword>
<dbReference type="PANTHER" id="PTHR39643:SF1">
    <property type="entry name" value="CCA-ADDING ENZYME"/>
    <property type="match status" value="1"/>
</dbReference>
<comment type="cofactor">
    <cofactor evidence="12">
        <name>Mg(2+)</name>
        <dbReference type="ChEBI" id="CHEBI:18420"/>
    </cofactor>
</comment>
<feature type="binding site" evidence="12">
    <location>
        <position position="52"/>
    </location>
    <ligand>
        <name>CTP</name>
        <dbReference type="ChEBI" id="CHEBI:37563"/>
    </ligand>
</feature>
<dbReference type="InterPro" id="IPR048833">
    <property type="entry name" value="CAA_C"/>
</dbReference>
<comment type="function">
    <text evidence="12">Catalyzes the addition and repair of the essential 3'-terminal CCA sequence in tRNAs without using a nucleic acid template. Adds these three nucleotides in the order of C, C, and A to the tRNA nucleotide-73, using CTP and ATP as substrates and producing inorganic pyrophosphate. tRNA 3'-terminal CCA addition is required both for tRNA processing and repair. Also involved in tRNA surveillance by mediating tandem CCA addition to generate a CCACCA at the 3' terminus of unstable tRNAs. While stable tRNAs receive only 3'-terminal CCA, unstable tRNAs are marked with CCACCA and rapidly degraded.</text>
</comment>
<keyword evidence="8 12" id="KW-0460">Magnesium</keyword>
<dbReference type="GO" id="GO:0000287">
    <property type="term" value="F:magnesium ion binding"/>
    <property type="evidence" value="ECO:0007669"/>
    <property type="project" value="UniProtKB-UniRule"/>
</dbReference>
<evidence type="ECO:0000256" key="2">
    <source>
        <dbReference type="ARBA" id="ARBA00022694"/>
    </source>
</evidence>
<comment type="catalytic activity">
    <reaction evidence="10">
        <text>O-(5'-adenylyl)-L-tyrosyl-[protein] + ATP = O-[5'-(adenylyl-(5'-&gt;3')-adenylyl)]-L-tyrosyl-[protein] + diphosphate</text>
        <dbReference type="Rhea" id="RHEA:66528"/>
        <dbReference type="Rhea" id="RHEA-COMP:13846"/>
        <dbReference type="Rhea" id="RHEA-COMP:17046"/>
        <dbReference type="ChEBI" id="CHEBI:30616"/>
        <dbReference type="ChEBI" id="CHEBI:33019"/>
        <dbReference type="ChEBI" id="CHEBI:83624"/>
        <dbReference type="ChEBI" id="CHEBI:167160"/>
    </reaction>
</comment>
<feature type="binding site" evidence="12">
    <location>
        <position position="159"/>
    </location>
    <ligand>
        <name>CTP</name>
        <dbReference type="ChEBI" id="CHEBI:37563"/>
    </ligand>
</feature>
<dbReference type="Gene3D" id="1.10.1410.30">
    <property type="entry name" value="CCA tRNA nucleotidyltransferase, domain 2"/>
    <property type="match status" value="1"/>
</dbReference>
<dbReference type="Gene3D" id="3.30.70.1550">
    <property type="entry name" value="Archaeal tRNA CCA-adding enzyme catalytic domain"/>
    <property type="match status" value="1"/>
</dbReference>
<dbReference type="EMBL" id="MZGU01000004">
    <property type="protein sequence ID" value="PWB86311.1"/>
    <property type="molecule type" value="Genomic_DNA"/>
</dbReference>
<feature type="binding site" evidence="12">
    <location>
        <position position="116"/>
    </location>
    <ligand>
        <name>Mg(2+)</name>
        <dbReference type="ChEBI" id="CHEBI:18420"/>
    </ligand>
</feature>
<dbReference type="SUPFAM" id="SSF55003">
    <property type="entry name" value="PAP/Archaeal CCA-adding enzyme, C-terminal domain"/>
    <property type="match status" value="1"/>
</dbReference>
<proteinExistence type="inferred from homology"/>
<dbReference type="GO" id="GO:0070733">
    <property type="term" value="F:AMPylase activity"/>
    <property type="evidence" value="ECO:0007669"/>
    <property type="project" value="UniProtKB-EC"/>
</dbReference>
<dbReference type="CDD" id="cd05400">
    <property type="entry name" value="NT_2-5OAS_ClassI-CCAase"/>
    <property type="match status" value="1"/>
</dbReference>